<gene>
    <name evidence="1" type="ORF">DPEC_G00311880</name>
</gene>
<organism evidence="1 2">
    <name type="scientific">Dallia pectoralis</name>
    <name type="common">Alaska blackfish</name>
    <dbReference type="NCBI Taxonomy" id="75939"/>
    <lineage>
        <taxon>Eukaryota</taxon>
        <taxon>Metazoa</taxon>
        <taxon>Chordata</taxon>
        <taxon>Craniata</taxon>
        <taxon>Vertebrata</taxon>
        <taxon>Euteleostomi</taxon>
        <taxon>Actinopterygii</taxon>
        <taxon>Neopterygii</taxon>
        <taxon>Teleostei</taxon>
        <taxon>Protacanthopterygii</taxon>
        <taxon>Esociformes</taxon>
        <taxon>Umbridae</taxon>
        <taxon>Dallia</taxon>
    </lineage>
</organism>
<accession>A0ACC2FBF0</accession>
<proteinExistence type="predicted"/>
<name>A0ACC2FBF0_DALPE</name>
<comment type="caution">
    <text evidence="1">The sequence shown here is derived from an EMBL/GenBank/DDBJ whole genome shotgun (WGS) entry which is preliminary data.</text>
</comment>
<dbReference type="Proteomes" id="UP001157502">
    <property type="component" value="Chromosome 30"/>
</dbReference>
<sequence length="337" mass="37445">MNPGGMRRYNAVRLTLTLTREAAEDGANQGRGTATTATGPAKRPDSPMTRLEFSRAVLQKGMGFVPAELNSLAKPPGPLETFEVSFKNPQLLEKFWKIFNSSRTSPPYNKFKAFPLSDTESKVVTVNFHNECIQEYDIETWLNRYATIKSEGRRVLDEDQVWTGGLKWLVQLKPDPTGVGGVRHLPSTITLGNNRGSVHNYGMPKLCRNCGNLGHLAAACTACKICQGDHLTSDCTTTRPFKEPEQIPTSQSLFLEEDDPAWSQVTHQKRKRPSKRPNQKNTPEPKPQRQKARPNPTPPPSPTPIPSGPLPVPTIAQPSDPIAKHCHNTKFRDPKII</sequence>
<reference evidence="1" key="1">
    <citation type="submission" date="2021-05" db="EMBL/GenBank/DDBJ databases">
        <authorList>
            <person name="Pan Q."/>
            <person name="Jouanno E."/>
            <person name="Zahm M."/>
            <person name="Klopp C."/>
            <person name="Cabau C."/>
            <person name="Louis A."/>
            <person name="Berthelot C."/>
            <person name="Parey E."/>
            <person name="Roest Crollius H."/>
            <person name="Montfort J."/>
            <person name="Robinson-Rechavi M."/>
            <person name="Bouchez O."/>
            <person name="Lampietro C."/>
            <person name="Lopez Roques C."/>
            <person name="Donnadieu C."/>
            <person name="Postlethwait J."/>
            <person name="Bobe J."/>
            <person name="Dillon D."/>
            <person name="Chandos A."/>
            <person name="von Hippel F."/>
            <person name="Guiguen Y."/>
        </authorList>
    </citation>
    <scope>NUCLEOTIDE SEQUENCE</scope>
    <source>
        <strain evidence="1">YG-Jan2019</strain>
    </source>
</reference>
<protein>
    <submittedName>
        <fullName evidence="1">Uncharacterized protein</fullName>
    </submittedName>
</protein>
<evidence type="ECO:0000313" key="2">
    <source>
        <dbReference type="Proteomes" id="UP001157502"/>
    </source>
</evidence>
<evidence type="ECO:0000313" key="1">
    <source>
        <dbReference type="EMBL" id="KAJ7988693.1"/>
    </source>
</evidence>
<keyword evidence="2" id="KW-1185">Reference proteome</keyword>
<dbReference type="EMBL" id="CM055757">
    <property type="protein sequence ID" value="KAJ7988693.1"/>
    <property type="molecule type" value="Genomic_DNA"/>
</dbReference>